<comment type="similarity">
    <text evidence="2 10">Belongs to the SWEET sugar transporter family.</text>
</comment>
<evidence type="ECO:0000256" key="7">
    <source>
        <dbReference type="ARBA" id="ARBA00022737"/>
    </source>
</evidence>
<keyword evidence="9 10" id="KW-0472">Membrane</keyword>
<protein>
    <recommendedName>
        <fullName evidence="10">Bidirectional sugar transporter SWEET</fullName>
    </recommendedName>
</protein>
<keyword evidence="4" id="KW-1003">Cell membrane</keyword>
<dbReference type="GO" id="GO:0005886">
    <property type="term" value="C:plasma membrane"/>
    <property type="evidence" value="ECO:0007669"/>
    <property type="project" value="UniProtKB-SubCell"/>
</dbReference>
<evidence type="ECO:0000256" key="8">
    <source>
        <dbReference type="ARBA" id="ARBA00022989"/>
    </source>
</evidence>
<dbReference type="InterPro" id="IPR004316">
    <property type="entry name" value="SWEET_rpt"/>
</dbReference>
<keyword evidence="6 10" id="KW-0812">Transmembrane</keyword>
<name>A0A9E9EIP7_IPOBA</name>
<dbReference type="GO" id="GO:0051119">
    <property type="term" value="F:sugar transmembrane transporter activity"/>
    <property type="evidence" value="ECO:0007669"/>
    <property type="project" value="InterPro"/>
</dbReference>
<reference evidence="11" key="1">
    <citation type="submission" date="2021-11" db="EMBL/GenBank/DDBJ databases">
        <authorList>
            <person name="Zhang K."/>
            <person name="Wu Z."/>
            <person name="Wu X."/>
        </authorList>
    </citation>
    <scope>NUCLEOTIDE SEQUENCE</scope>
</reference>
<sequence>MAILDLHHPWLLVFGILGNIISIFVYLAPVSIFIRIYRAKSTMGYHSVPYVVAIFSSMLWMYYAFIKKNATLLISINSIGIVFETIYILIFLVFASSKARRNTLKELFICIGGFSLIFLVSWFPFSGAIRVSLVGWICVAFSIAVFASPLSIVLQVFRTKSVEFLPFYLSFFLTLSAVMWFGYGLIMKDLRIALPNILGFFLGLLQILLYAIYRNAKPVVEENKNVEEHVVNVEMLAGTSNNQLVHPVDSGRNISGDDGLTEINMENNNHQGAGIEDRCSERMATPPAAMEN</sequence>
<dbReference type="FunFam" id="1.20.1280.290:FF:000003">
    <property type="entry name" value="Bidirectional sugar transporter SWEET"/>
    <property type="match status" value="1"/>
</dbReference>
<dbReference type="Gene3D" id="1.20.1280.290">
    <property type="match status" value="2"/>
</dbReference>
<keyword evidence="3 10" id="KW-0813">Transport</keyword>
<dbReference type="FunFam" id="1.20.1280.290:FF:000001">
    <property type="entry name" value="Bidirectional sugar transporter SWEET"/>
    <property type="match status" value="1"/>
</dbReference>
<organism evidence="11">
    <name type="scientific">Ipomoea batatas</name>
    <name type="common">Sweet potato</name>
    <name type="synonym">Convolvulus batatas</name>
    <dbReference type="NCBI Taxonomy" id="4120"/>
    <lineage>
        <taxon>Eukaryota</taxon>
        <taxon>Viridiplantae</taxon>
        <taxon>Streptophyta</taxon>
        <taxon>Embryophyta</taxon>
        <taxon>Tracheophyta</taxon>
        <taxon>Spermatophyta</taxon>
        <taxon>Magnoliopsida</taxon>
        <taxon>eudicotyledons</taxon>
        <taxon>Gunneridae</taxon>
        <taxon>Pentapetalae</taxon>
        <taxon>asterids</taxon>
        <taxon>lamiids</taxon>
        <taxon>Solanales</taxon>
        <taxon>Convolvulaceae</taxon>
        <taxon>Ipomoeeae</taxon>
        <taxon>Ipomoea</taxon>
    </lineage>
</organism>
<feature type="transmembrane region" description="Helical" evidence="10">
    <location>
        <begin position="12"/>
        <end position="36"/>
    </location>
</feature>
<dbReference type="EMBL" id="OL625669">
    <property type="protein sequence ID" value="WAN07843.1"/>
    <property type="molecule type" value="mRNA"/>
</dbReference>
<evidence type="ECO:0000256" key="10">
    <source>
        <dbReference type="RuleBase" id="RU910715"/>
    </source>
</evidence>
<evidence type="ECO:0000256" key="5">
    <source>
        <dbReference type="ARBA" id="ARBA00022597"/>
    </source>
</evidence>
<feature type="transmembrane region" description="Helical" evidence="10">
    <location>
        <begin position="72"/>
        <end position="95"/>
    </location>
</feature>
<feature type="transmembrane region" description="Helical" evidence="10">
    <location>
        <begin position="192"/>
        <end position="213"/>
    </location>
</feature>
<evidence type="ECO:0000256" key="2">
    <source>
        <dbReference type="ARBA" id="ARBA00007809"/>
    </source>
</evidence>
<evidence type="ECO:0000256" key="4">
    <source>
        <dbReference type="ARBA" id="ARBA00022475"/>
    </source>
</evidence>
<evidence type="ECO:0000256" key="9">
    <source>
        <dbReference type="ARBA" id="ARBA00023136"/>
    </source>
</evidence>
<dbReference type="PANTHER" id="PTHR10791">
    <property type="entry name" value="RAG1-ACTIVATING PROTEIN 1"/>
    <property type="match status" value="1"/>
</dbReference>
<comment type="function">
    <text evidence="10">Mediates both low-affinity uptake and efflux of sugar across the membrane.</text>
</comment>
<feature type="transmembrane region" description="Helical" evidence="10">
    <location>
        <begin position="131"/>
        <end position="153"/>
    </location>
</feature>
<dbReference type="AlphaFoldDB" id="A0A9E9EIP7"/>
<accession>A0A9E9EIP7</accession>
<feature type="transmembrane region" description="Helical" evidence="10">
    <location>
        <begin position="107"/>
        <end position="125"/>
    </location>
</feature>
<proteinExistence type="evidence at transcript level"/>
<comment type="subcellular location">
    <subcellularLocation>
        <location evidence="1 10">Cell membrane</location>
        <topology evidence="1 10">Multi-pass membrane protein</topology>
    </subcellularLocation>
</comment>
<feature type="transmembrane region" description="Helical" evidence="10">
    <location>
        <begin position="165"/>
        <end position="186"/>
    </location>
</feature>
<evidence type="ECO:0000313" key="11">
    <source>
        <dbReference type="EMBL" id="WAN07843.1"/>
    </source>
</evidence>
<feature type="transmembrane region" description="Helical" evidence="10">
    <location>
        <begin position="48"/>
        <end position="66"/>
    </location>
</feature>
<keyword evidence="7" id="KW-0677">Repeat</keyword>
<evidence type="ECO:0000256" key="6">
    <source>
        <dbReference type="ARBA" id="ARBA00022692"/>
    </source>
</evidence>
<evidence type="ECO:0000256" key="1">
    <source>
        <dbReference type="ARBA" id="ARBA00004651"/>
    </source>
</evidence>
<keyword evidence="5 10" id="KW-0762">Sugar transport</keyword>
<dbReference type="PANTHER" id="PTHR10791:SF222">
    <property type="entry name" value="BIDIRECTIONAL SUGAR TRANSPORTER SWEET15"/>
    <property type="match status" value="1"/>
</dbReference>
<evidence type="ECO:0000256" key="3">
    <source>
        <dbReference type="ARBA" id="ARBA00022448"/>
    </source>
</evidence>
<dbReference type="Pfam" id="PF03083">
    <property type="entry name" value="MtN3_slv"/>
    <property type="match status" value="2"/>
</dbReference>
<keyword evidence="8 10" id="KW-1133">Transmembrane helix</keyword>
<dbReference type="InterPro" id="IPR047664">
    <property type="entry name" value="SWEET"/>
</dbReference>